<evidence type="ECO:0000256" key="5">
    <source>
        <dbReference type="ARBA" id="ARBA00022694"/>
    </source>
</evidence>
<evidence type="ECO:0000256" key="3">
    <source>
        <dbReference type="ARBA" id="ARBA00022679"/>
    </source>
</evidence>
<dbReference type="PROSITE" id="PS51626">
    <property type="entry name" value="SAM_MT_TRM1"/>
    <property type="match status" value="1"/>
</dbReference>
<gene>
    <name evidence="12" type="ORF">MSPICULIGERA_LOCUS16091</name>
</gene>
<dbReference type="GO" id="GO:0002940">
    <property type="term" value="P:tRNA N2-guanine methylation"/>
    <property type="evidence" value="ECO:0007669"/>
    <property type="project" value="TreeGrafter"/>
</dbReference>
<dbReference type="FunFam" id="3.40.50.150:FF:000051">
    <property type="entry name" value="tRNA (guanine(26)-N(2))-dimethyltransferase"/>
    <property type="match status" value="1"/>
</dbReference>
<evidence type="ECO:0000256" key="6">
    <source>
        <dbReference type="ARBA" id="ARBA00022884"/>
    </source>
</evidence>
<comment type="caution">
    <text evidence="12">The sequence shown here is derived from an EMBL/GenBank/DDBJ whole genome shotgun (WGS) entry which is preliminary data.</text>
</comment>
<dbReference type="Proteomes" id="UP001177023">
    <property type="component" value="Unassembled WGS sequence"/>
</dbReference>
<dbReference type="InterPro" id="IPR029063">
    <property type="entry name" value="SAM-dependent_MTases_sf"/>
</dbReference>
<dbReference type="EMBL" id="CATQJA010002652">
    <property type="protein sequence ID" value="CAJ0577825.1"/>
    <property type="molecule type" value="Genomic_DNA"/>
</dbReference>
<feature type="non-terminal residue" evidence="12">
    <location>
        <position position="543"/>
    </location>
</feature>
<keyword evidence="13" id="KW-1185">Reference proteome</keyword>
<dbReference type="AlphaFoldDB" id="A0AA36D0K8"/>
<keyword evidence="6 10" id="KW-0694">RNA-binding</keyword>
<keyword evidence="2 10" id="KW-0489">Methyltransferase</keyword>
<dbReference type="GO" id="GO:0005634">
    <property type="term" value="C:nucleus"/>
    <property type="evidence" value="ECO:0007669"/>
    <property type="project" value="TreeGrafter"/>
</dbReference>
<comment type="catalytic activity">
    <reaction evidence="8 10">
        <text>guanosine(26) in tRNA + 2 S-adenosyl-L-methionine = N(2)-dimethylguanosine(26) in tRNA + 2 S-adenosyl-L-homocysteine + 2 H(+)</text>
        <dbReference type="Rhea" id="RHEA:43140"/>
        <dbReference type="Rhea" id="RHEA-COMP:10359"/>
        <dbReference type="Rhea" id="RHEA-COMP:10360"/>
        <dbReference type="ChEBI" id="CHEBI:15378"/>
        <dbReference type="ChEBI" id="CHEBI:57856"/>
        <dbReference type="ChEBI" id="CHEBI:59789"/>
        <dbReference type="ChEBI" id="CHEBI:74269"/>
        <dbReference type="ChEBI" id="CHEBI:74513"/>
        <dbReference type="EC" id="2.1.1.216"/>
    </reaction>
</comment>
<keyword evidence="3 10" id="KW-0808">Transferase</keyword>
<name>A0AA36D0K8_9BILA</name>
<comment type="similarity">
    <text evidence="10">Belongs to the class I-like SAM-binding methyltransferase superfamily. Trm1 family.</text>
</comment>
<dbReference type="GO" id="GO:0160104">
    <property type="term" value="F:tRNA (guanine(26)-N2)-dimethyltransferase activity"/>
    <property type="evidence" value="ECO:0007669"/>
    <property type="project" value="UniProtKB-UniRule"/>
</dbReference>
<keyword evidence="1 10" id="KW-0820">tRNA-binding</keyword>
<dbReference type="InterPro" id="IPR002905">
    <property type="entry name" value="Trm1"/>
</dbReference>
<organism evidence="12 13">
    <name type="scientific">Mesorhabditis spiculigera</name>
    <dbReference type="NCBI Taxonomy" id="96644"/>
    <lineage>
        <taxon>Eukaryota</taxon>
        <taxon>Metazoa</taxon>
        <taxon>Ecdysozoa</taxon>
        <taxon>Nematoda</taxon>
        <taxon>Chromadorea</taxon>
        <taxon>Rhabditida</taxon>
        <taxon>Rhabditina</taxon>
        <taxon>Rhabditomorpha</taxon>
        <taxon>Rhabditoidea</taxon>
        <taxon>Rhabditidae</taxon>
        <taxon>Mesorhabditinae</taxon>
        <taxon>Mesorhabditis</taxon>
    </lineage>
</organism>
<dbReference type="FunFam" id="3.30.56.70:FF:000001">
    <property type="entry name" value="tRNA (guanine(26)-N(2))-dimethyltransferase"/>
    <property type="match status" value="1"/>
</dbReference>
<reference evidence="12" key="1">
    <citation type="submission" date="2023-06" db="EMBL/GenBank/DDBJ databases">
        <authorList>
            <person name="Delattre M."/>
        </authorList>
    </citation>
    <scope>NUCLEOTIDE SEQUENCE</scope>
    <source>
        <strain evidence="12">AF72</strain>
    </source>
</reference>
<feature type="region of interest" description="Disordered" evidence="11">
    <location>
        <begin position="1"/>
        <end position="28"/>
    </location>
</feature>
<evidence type="ECO:0000256" key="10">
    <source>
        <dbReference type="PROSITE-ProRule" id="PRU00958"/>
    </source>
</evidence>
<keyword evidence="5 10" id="KW-0819">tRNA processing</keyword>
<proteinExistence type="inferred from homology"/>
<dbReference type="PANTHER" id="PTHR10631">
    <property type="entry name" value="N 2 ,N 2 -DIMETHYLGUANOSINE TRNA METHYLTRANSFERASE"/>
    <property type="match status" value="1"/>
</dbReference>
<evidence type="ECO:0000313" key="12">
    <source>
        <dbReference type="EMBL" id="CAJ0577825.1"/>
    </source>
</evidence>
<dbReference type="GO" id="GO:0000049">
    <property type="term" value="F:tRNA binding"/>
    <property type="evidence" value="ECO:0007669"/>
    <property type="project" value="UniProtKB-UniRule"/>
</dbReference>
<evidence type="ECO:0000256" key="8">
    <source>
        <dbReference type="ARBA" id="ARBA00051897"/>
    </source>
</evidence>
<dbReference type="EC" id="2.1.1.216" evidence="7 10"/>
<dbReference type="SUPFAM" id="SSF53335">
    <property type="entry name" value="S-adenosyl-L-methionine-dependent methyltransferases"/>
    <property type="match status" value="1"/>
</dbReference>
<dbReference type="Gene3D" id="3.40.50.150">
    <property type="entry name" value="Vaccinia Virus protein VP39"/>
    <property type="match status" value="1"/>
</dbReference>
<sequence>MVESSAKVAESDSKSTAKMEEGDAEPSATTTIITEGMAKVSFTGPTFYNPVQEFNRDLTVSVLREFVRTRHEYRAQQQQQPADPAEPAKKKKKLAIENEDGSIRILDALSASGLRALRFSQEVPDVAFVLANDFSENAVETIKQNVKLNNVEDKVEAHFGDAIMTMMDHRGIDKRFHCVDLDPYGSASPFLDSAVQCVADRGLLMVTCTDMAVLCGNTPESCYNKYGAIPIRINACHELALRMLLRTIDNAANRYTRYIEPILAISVDFYVRVFVRMHTGAAKAKESALKVGRVLSCSGCGSYETIPIIRKVVEGKGVRYMPALANSQLLDAEQKCVHCGHSVHEGGPIYTAPIHNEEFVRGILHRLKSTPEEERLGTHGRLLGMLTVVSEELHDVPLYYAHDQLACVVKAVTPKLIDMRSALLNAGYRVSGSHCNARAVKTDAPPSFIWDICRFVAEKSKVNVEKFKDEQPGKAILSKASTAPVNFTLHPKAESQARSEQLVRFQDNKGKNWGPRAKAKGSVSSVKAGFQIDTSAGQQITDN</sequence>
<dbReference type="NCBIfam" id="TIGR00308">
    <property type="entry name" value="TRM1"/>
    <property type="match status" value="1"/>
</dbReference>
<dbReference type="Pfam" id="PF02005">
    <property type="entry name" value="TRM"/>
    <property type="match status" value="1"/>
</dbReference>
<feature type="compositionally biased region" description="Basic and acidic residues" evidence="11">
    <location>
        <begin position="9"/>
        <end position="21"/>
    </location>
</feature>
<evidence type="ECO:0000256" key="11">
    <source>
        <dbReference type="SAM" id="MobiDB-lite"/>
    </source>
</evidence>
<evidence type="ECO:0000313" key="13">
    <source>
        <dbReference type="Proteomes" id="UP001177023"/>
    </source>
</evidence>
<evidence type="ECO:0000256" key="9">
    <source>
        <dbReference type="ARBA" id="ARBA00074266"/>
    </source>
</evidence>
<keyword evidence="4 10" id="KW-0949">S-adenosyl-L-methionine</keyword>
<dbReference type="PANTHER" id="PTHR10631:SF3">
    <property type="entry name" value="TRNA (GUANINE(26)-N(2))-DIMETHYLTRANSFERASE"/>
    <property type="match status" value="1"/>
</dbReference>
<dbReference type="InterPro" id="IPR042296">
    <property type="entry name" value="tRNA_met_Trm1_C"/>
</dbReference>
<evidence type="ECO:0000256" key="2">
    <source>
        <dbReference type="ARBA" id="ARBA00022603"/>
    </source>
</evidence>
<feature type="region of interest" description="Disordered" evidence="11">
    <location>
        <begin position="72"/>
        <end position="93"/>
    </location>
</feature>
<evidence type="ECO:0000256" key="1">
    <source>
        <dbReference type="ARBA" id="ARBA00022555"/>
    </source>
</evidence>
<protein>
    <recommendedName>
        <fullName evidence="9 10">tRNA (guanine(26)-N(2))-dimethyltransferase</fullName>
        <ecNumber evidence="7 10">2.1.1.216</ecNumber>
    </recommendedName>
</protein>
<evidence type="ECO:0000256" key="7">
    <source>
        <dbReference type="ARBA" id="ARBA00039099"/>
    </source>
</evidence>
<evidence type="ECO:0000256" key="4">
    <source>
        <dbReference type="ARBA" id="ARBA00022691"/>
    </source>
</evidence>
<dbReference type="Gene3D" id="3.30.56.70">
    <property type="entry name" value="N2,N2-dimethylguanosine tRNA methyltransferase, C-terminal domain"/>
    <property type="match status" value="1"/>
</dbReference>
<accession>A0AA36D0K8</accession>
<feature type="compositionally biased region" description="Low complexity" evidence="11">
    <location>
        <begin position="75"/>
        <end position="85"/>
    </location>
</feature>